<organism evidence="5 6">
    <name type="scientific">Stylophora pistillata</name>
    <name type="common">Smooth cauliflower coral</name>
    <dbReference type="NCBI Taxonomy" id="50429"/>
    <lineage>
        <taxon>Eukaryota</taxon>
        <taxon>Metazoa</taxon>
        <taxon>Cnidaria</taxon>
        <taxon>Anthozoa</taxon>
        <taxon>Hexacorallia</taxon>
        <taxon>Scleractinia</taxon>
        <taxon>Astrocoeniina</taxon>
        <taxon>Pocilloporidae</taxon>
        <taxon>Stylophora</taxon>
    </lineage>
</organism>
<evidence type="ECO:0000259" key="4">
    <source>
        <dbReference type="PROSITE" id="PS50837"/>
    </source>
</evidence>
<dbReference type="OrthoDB" id="5974621at2759"/>
<dbReference type="InterPro" id="IPR041249">
    <property type="entry name" value="HEPN_DZIP3"/>
</dbReference>
<dbReference type="InterPro" id="IPR000488">
    <property type="entry name" value="Death_dom"/>
</dbReference>
<keyword evidence="1" id="KW-0677">Repeat</keyword>
<dbReference type="InterPro" id="IPR015943">
    <property type="entry name" value="WD40/YVTN_repeat-like_dom_sf"/>
</dbReference>
<feature type="domain" description="Death" evidence="3">
    <location>
        <begin position="162"/>
        <end position="208"/>
    </location>
</feature>
<dbReference type="InterPro" id="IPR056884">
    <property type="entry name" value="NPHP3-like_N"/>
</dbReference>
<dbReference type="SMART" id="SM00320">
    <property type="entry name" value="WD40"/>
    <property type="match status" value="2"/>
</dbReference>
<dbReference type="InterPro" id="IPR007111">
    <property type="entry name" value="NACHT_NTPase"/>
</dbReference>
<dbReference type="Gene3D" id="2.130.10.10">
    <property type="entry name" value="YVTN repeat-like/Quinoprotein amine dehydrogenase"/>
    <property type="match status" value="2"/>
</dbReference>
<evidence type="ECO:0000256" key="2">
    <source>
        <dbReference type="SAM" id="Coils"/>
    </source>
</evidence>
<evidence type="ECO:0000313" key="6">
    <source>
        <dbReference type="Proteomes" id="UP000225706"/>
    </source>
</evidence>
<dbReference type="PROSITE" id="PS50017">
    <property type="entry name" value="DEATH_DOMAIN"/>
    <property type="match status" value="1"/>
</dbReference>
<feature type="coiled-coil region" evidence="2">
    <location>
        <begin position="197"/>
        <end position="224"/>
    </location>
</feature>
<feature type="domain" description="NACHT" evidence="4">
    <location>
        <begin position="270"/>
        <end position="419"/>
    </location>
</feature>
<dbReference type="InterPro" id="IPR011044">
    <property type="entry name" value="Quino_amine_DH_bsu"/>
</dbReference>
<evidence type="ECO:0000313" key="5">
    <source>
        <dbReference type="EMBL" id="PFX22839.1"/>
    </source>
</evidence>
<evidence type="ECO:0000256" key="1">
    <source>
        <dbReference type="ARBA" id="ARBA00022737"/>
    </source>
</evidence>
<dbReference type="InterPro" id="IPR001680">
    <property type="entry name" value="WD40_rpt"/>
</dbReference>
<accession>A0A2B4S1B0</accession>
<dbReference type="EMBL" id="LSMT01000227">
    <property type="protein sequence ID" value="PFX22839.1"/>
    <property type="molecule type" value="Genomic_DNA"/>
</dbReference>
<dbReference type="Gene3D" id="3.40.50.300">
    <property type="entry name" value="P-loop containing nucleotide triphosphate hydrolases"/>
    <property type="match status" value="1"/>
</dbReference>
<dbReference type="PROSITE" id="PS50837">
    <property type="entry name" value="NACHT"/>
    <property type="match status" value="1"/>
</dbReference>
<proteinExistence type="predicted"/>
<dbReference type="PANTHER" id="PTHR10039">
    <property type="entry name" value="AMELOGENIN"/>
    <property type="match status" value="1"/>
</dbReference>
<dbReference type="SUPFAM" id="SSF50969">
    <property type="entry name" value="YVTN repeat-like/Quinoprotein amine dehydrogenase"/>
    <property type="match status" value="1"/>
</dbReference>
<dbReference type="Pfam" id="PF25521">
    <property type="entry name" value="WHD_TANC1"/>
    <property type="match status" value="1"/>
</dbReference>
<dbReference type="Proteomes" id="UP000225706">
    <property type="component" value="Unassembled WGS sequence"/>
</dbReference>
<keyword evidence="6" id="KW-1185">Reference proteome</keyword>
<keyword evidence="2" id="KW-0175">Coiled coil</keyword>
<dbReference type="SUPFAM" id="SSF52540">
    <property type="entry name" value="P-loop containing nucleoside triphosphate hydrolases"/>
    <property type="match status" value="1"/>
</dbReference>
<dbReference type="Pfam" id="PF18738">
    <property type="entry name" value="HEPN_DZIP3"/>
    <property type="match status" value="1"/>
</dbReference>
<dbReference type="InterPro" id="IPR058056">
    <property type="entry name" value="WH_TANC1/2"/>
</dbReference>
<dbReference type="GO" id="GO:0007165">
    <property type="term" value="P:signal transduction"/>
    <property type="evidence" value="ECO:0007669"/>
    <property type="project" value="InterPro"/>
</dbReference>
<dbReference type="InterPro" id="IPR027417">
    <property type="entry name" value="P-loop_NTPase"/>
</dbReference>
<sequence>MAAGAPSPLASSVEKTNGAKLSRLLIDGGTTVLRTIFNGYHPLANLPAGLNANYSTLKTLLRKKVLCTAQWEKLFPSGGVAPDSNTFDITLLFLLLTNICGLSPPLSGWHSKPSPSDKSLEANLARVKFFRNELYGHVSSTGIDTPTFSFLWHELSAVLVALGLDQVEIDRLNAENSGEEDYLDLLLEWAKSEEDIKSKLMKTLQQLKHAAERVEDQKNNSRVEEILKKLVQIDTEKDIVYHTERYQKGTRLTILQKVENWLVDERSQNRVMVITGNAGMGKSVISAVLCRKMQEAGRLSGCHFCQHDKARHRNPKIMLQSLACQLSDCLPQYKNVLVETLSRNLGVEPNDMEVKDLFQLLFEEPFIKLQKLSPSRNIVMVIDGVDESEYQGRSELLDVISNHFHKLPNWIRFLVTTRPEMNIADSLNLFNPVQLEQNDEDNVRDITLLFERKLSHVIQKDYQDIVIGELVRKSEGLILHAQLLVDFLKQYAFPLDLSLLDSTLPSGISTVYHTYFKRLENELCNELSIKEEGFFRFLSTLVAAREPLLLGYVAELMFSGTVSLADSRRLRKAIVSISALLPIRNGRIHFFHKSVRDWLTDMTTYGKHDFLVEEKEGHRILSRLCAEDVDEVKRKGVDGQLSDRTTYALQHCVQHQISALEVNTIASHLQEIVQKYILDLELVYAKLCVNNTTASEDIIYLQKQGWLGKLDPKTQCSLDTLLFLLRRDIADLTKHPHLILQIVLNKGGFELSSEASNLLETKYSEIPHMRYIHEERHQEVVQVRFQCSSRVVCFDVSTQLDYLVSECANGTIQLWSLHTGKMLWQRPARVFKDFRTSKWRSFPLSHYRSVVFHPTKAFVLPGVLSHAYTLDGELKPLFPKSGCRFTMCSLSGDGREMLTDCTGDDHRNCIVLWSLDDGSEITRTTRSEDVLSFAWSRNGRLLAISTASGSICLVDVKDDFRTLTETTTSEACGMIKFSPDHQYLFCVHVSKSYFTREFCFHVDKKENPKNSWVDLSPEKSLPDVARRCDAPSICGFLLGDPFSCFSPQTPPLIEFVLDAHSVVMSNFSKSNVIEVLNVNKERENSQLASRRVNTSSTSIAISLNGETVYVVNDADMPTITVFDVSSGKLKAKKSFDKKGTIYLTPVKGGILVTARDDTPKLWNCQLSKCIRGWSSLDKIAEILTVSDEHVACVRERVEVSIIDTASGKIVSKIPTGSRECIACNSKFQVMSSDGRTVQLSEGTAVLWEKEHLDYFYGSFSPDERLVILENWPFITNVLVLSAYTGNAVCSINFDAIPFGCEFISEEEMVVTSTVGTGYGLQLFHVKTGDLLSVLHLESKPSCLATRPHKRLVAVGLEKSDPCFKLVQVKLPRDRDDMKNSSVSRTSEILENSRRKRCVVM</sequence>
<reference evidence="6" key="1">
    <citation type="journal article" date="2017" name="bioRxiv">
        <title>Comparative analysis of the genomes of Stylophora pistillata and Acropora digitifera provides evidence for extensive differences between species of corals.</title>
        <authorList>
            <person name="Voolstra C.R."/>
            <person name="Li Y."/>
            <person name="Liew Y.J."/>
            <person name="Baumgarten S."/>
            <person name="Zoccola D."/>
            <person name="Flot J.-F."/>
            <person name="Tambutte S."/>
            <person name="Allemand D."/>
            <person name="Aranda M."/>
        </authorList>
    </citation>
    <scope>NUCLEOTIDE SEQUENCE [LARGE SCALE GENOMIC DNA]</scope>
</reference>
<gene>
    <name evidence="5" type="primary">DZIP3</name>
    <name evidence="5" type="ORF">AWC38_SpisGene12613</name>
</gene>
<protein>
    <submittedName>
        <fullName evidence="5">E3 ubiquitin-protein ligase DZIP3</fullName>
    </submittedName>
</protein>
<comment type="caution">
    <text evidence="5">The sequence shown here is derived from an EMBL/GenBank/DDBJ whole genome shotgun (WGS) entry which is preliminary data.</text>
</comment>
<name>A0A2B4S1B0_STYPI</name>
<evidence type="ECO:0000259" key="3">
    <source>
        <dbReference type="PROSITE" id="PS50017"/>
    </source>
</evidence>
<dbReference type="Pfam" id="PF24883">
    <property type="entry name" value="NPHP3_N"/>
    <property type="match status" value="1"/>
</dbReference>